<evidence type="ECO:0000313" key="3">
    <source>
        <dbReference type="Proteomes" id="UP000305067"/>
    </source>
</evidence>
<feature type="region of interest" description="Disordered" evidence="1">
    <location>
        <begin position="77"/>
        <end position="138"/>
    </location>
</feature>
<proteinExistence type="predicted"/>
<evidence type="ECO:0000313" key="2">
    <source>
        <dbReference type="EMBL" id="TFK97901.1"/>
    </source>
</evidence>
<accession>A0A5C3Q813</accession>
<sequence length="138" mass="14450">MTAAYTIFAYSKRWRNVLRGFSRSPGGLTCYSTVVHRGERGCRGTLEAPCPYTLTGHTVLSAITHFLTIPNPPPVRFMASPAPNPSTEPSTSLKTSQNAAASPFEVSSPAAPIGGYLAQKGGGDPEDGPTPVVGSPTM</sequence>
<organism evidence="2 3">
    <name type="scientific">Pterulicium gracile</name>
    <dbReference type="NCBI Taxonomy" id="1884261"/>
    <lineage>
        <taxon>Eukaryota</taxon>
        <taxon>Fungi</taxon>
        <taxon>Dikarya</taxon>
        <taxon>Basidiomycota</taxon>
        <taxon>Agaricomycotina</taxon>
        <taxon>Agaricomycetes</taxon>
        <taxon>Agaricomycetidae</taxon>
        <taxon>Agaricales</taxon>
        <taxon>Pleurotineae</taxon>
        <taxon>Pterulaceae</taxon>
        <taxon>Pterulicium</taxon>
    </lineage>
</organism>
<dbReference type="EMBL" id="ML178843">
    <property type="protein sequence ID" value="TFK97901.1"/>
    <property type="molecule type" value="Genomic_DNA"/>
</dbReference>
<reference evidence="2 3" key="1">
    <citation type="journal article" date="2019" name="Nat. Ecol. Evol.">
        <title>Megaphylogeny resolves global patterns of mushroom evolution.</title>
        <authorList>
            <person name="Varga T."/>
            <person name="Krizsan K."/>
            <person name="Foldi C."/>
            <person name="Dima B."/>
            <person name="Sanchez-Garcia M."/>
            <person name="Sanchez-Ramirez S."/>
            <person name="Szollosi G.J."/>
            <person name="Szarkandi J.G."/>
            <person name="Papp V."/>
            <person name="Albert L."/>
            <person name="Andreopoulos W."/>
            <person name="Angelini C."/>
            <person name="Antonin V."/>
            <person name="Barry K.W."/>
            <person name="Bougher N.L."/>
            <person name="Buchanan P."/>
            <person name="Buyck B."/>
            <person name="Bense V."/>
            <person name="Catcheside P."/>
            <person name="Chovatia M."/>
            <person name="Cooper J."/>
            <person name="Damon W."/>
            <person name="Desjardin D."/>
            <person name="Finy P."/>
            <person name="Geml J."/>
            <person name="Haridas S."/>
            <person name="Hughes K."/>
            <person name="Justo A."/>
            <person name="Karasinski D."/>
            <person name="Kautmanova I."/>
            <person name="Kiss B."/>
            <person name="Kocsube S."/>
            <person name="Kotiranta H."/>
            <person name="LaButti K.M."/>
            <person name="Lechner B.E."/>
            <person name="Liimatainen K."/>
            <person name="Lipzen A."/>
            <person name="Lukacs Z."/>
            <person name="Mihaltcheva S."/>
            <person name="Morgado L.N."/>
            <person name="Niskanen T."/>
            <person name="Noordeloos M.E."/>
            <person name="Ohm R.A."/>
            <person name="Ortiz-Santana B."/>
            <person name="Ovrebo C."/>
            <person name="Racz N."/>
            <person name="Riley R."/>
            <person name="Savchenko A."/>
            <person name="Shiryaev A."/>
            <person name="Soop K."/>
            <person name="Spirin V."/>
            <person name="Szebenyi C."/>
            <person name="Tomsovsky M."/>
            <person name="Tulloss R.E."/>
            <person name="Uehling J."/>
            <person name="Grigoriev I.V."/>
            <person name="Vagvolgyi C."/>
            <person name="Papp T."/>
            <person name="Martin F.M."/>
            <person name="Miettinen O."/>
            <person name="Hibbett D.S."/>
            <person name="Nagy L.G."/>
        </authorList>
    </citation>
    <scope>NUCLEOTIDE SEQUENCE [LARGE SCALE GENOMIC DNA]</scope>
    <source>
        <strain evidence="2 3">CBS 309.79</strain>
    </source>
</reference>
<feature type="compositionally biased region" description="Polar residues" evidence="1">
    <location>
        <begin position="85"/>
        <end position="100"/>
    </location>
</feature>
<protein>
    <submittedName>
        <fullName evidence="2">Uncharacterized protein</fullName>
    </submittedName>
</protein>
<dbReference type="Proteomes" id="UP000305067">
    <property type="component" value="Unassembled WGS sequence"/>
</dbReference>
<dbReference type="AlphaFoldDB" id="A0A5C3Q813"/>
<name>A0A5C3Q813_9AGAR</name>
<keyword evidence="3" id="KW-1185">Reference proteome</keyword>
<evidence type="ECO:0000256" key="1">
    <source>
        <dbReference type="SAM" id="MobiDB-lite"/>
    </source>
</evidence>
<gene>
    <name evidence="2" type="ORF">BDV98DRAFT_247058</name>
</gene>